<gene>
    <name evidence="3" type="ORF">L916_06734</name>
</gene>
<dbReference type="AlphaFoldDB" id="W2J7R4"/>
<evidence type="ECO:0000259" key="2">
    <source>
        <dbReference type="PROSITE" id="PS50013"/>
    </source>
</evidence>
<dbReference type="InterPro" id="IPR016197">
    <property type="entry name" value="Chromo-like_dom_sf"/>
</dbReference>
<reference evidence="3 4" key="1">
    <citation type="submission" date="2013-11" db="EMBL/GenBank/DDBJ databases">
        <title>The Genome Sequence of Phytophthora parasitica CJ05E6.</title>
        <authorList>
            <consortium name="The Broad Institute Genomics Platform"/>
            <person name="Russ C."/>
            <person name="Tyler B."/>
            <person name="Panabieres F."/>
            <person name="Shan W."/>
            <person name="Tripathy S."/>
            <person name="Grunwald N."/>
            <person name="Machado M."/>
            <person name="Johnson C.S."/>
            <person name="Arredondo F."/>
            <person name="Hong C."/>
            <person name="Coffey M."/>
            <person name="Young S.K."/>
            <person name="Zeng Q."/>
            <person name="Gargeya S."/>
            <person name="Fitzgerald M."/>
            <person name="Abouelleil A."/>
            <person name="Alvarado L."/>
            <person name="Chapman S.B."/>
            <person name="Gainer-Dewar J."/>
            <person name="Goldberg J."/>
            <person name="Griggs A."/>
            <person name="Gujja S."/>
            <person name="Hansen M."/>
            <person name="Howarth C."/>
            <person name="Imamovic A."/>
            <person name="Ireland A."/>
            <person name="Larimer J."/>
            <person name="McCowan C."/>
            <person name="Murphy C."/>
            <person name="Pearson M."/>
            <person name="Poon T.W."/>
            <person name="Priest M."/>
            <person name="Roberts A."/>
            <person name="Saif S."/>
            <person name="Shea T."/>
            <person name="Sykes S."/>
            <person name="Wortman J."/>
            <person name="Nusbaum C."/>
            <person name="Birren B."/>
        </authorList>
    </citation>
    <scope>NUCLEOTIDE SEQUENCE [LARGE SCALE GENOMIC DNA]</scope>
    <source>
        <strain evidence="3 4">CJ05E6</strain>
    </source>
</reference>
<evidence type="ECO:0000313" key="4">
    <source>
        <dbReference type="Proteomes" id="UP000053864"/>
    </source>
</evidence>
<protein>
    <recommendedName>
        <fullName evidence="2">Chromo domain-containing protein</fullName>
    </recommendedName>
</protein>
<dbReference type="InterPro" id="IPR000953">
    <property type="entry name" value="Chromo/chromo_shadow_dom"/>
</dbReference>
<evidence type="ECO:0000256" key="1">
    <source>
        <dbReference type="SAM" id="MobiDB-lite"/>
    </source>
</evidence>
<dbReference type="PROSITE" id="PS50013">
    <property type="entry name" value="CHROMO_2"/>
    <property type="match status" value="1"/>
</dbReference>
<feature type="region of interest" description="Disordered" evidence="1">
    <location>
        <begin position="12"/>
        <end position="36"/>
    </location>
</feature>
<dbReference type="EMBL" id="KI672305">
    <property type="protein sequence ID" value="ETL42454.1"/>
    <property type="molecule type" value="Genomic_DNA"/>
</dbReference>
<dbReference type="SUPFAM" id="SSF54160">
    <property type="entry name" value="Chromo domain-like"/>
    <property type="match status" value="1"/>
</dbReference>
<dbReference type="Proteomes" id="UP000053864">
    <property type="component" value="Unassembled WGS sequence"/>
</dbReference>
<feature type="domain" description="Chromo" evidence="2">
    <location>
        <begin position="73"/>
        <end position="115"/>
    </location>
</feature>
<dbReference type="VEuPathDB" id="FungiDB:PPTG_09982"/>
<feature type="non-terminal residue" evidence="3">
    <location>
        <position position="1"/>
    </location>
</feature>
<name>W2J7R4_PHYNI</name>
<dbReference type="Gene3D" id="2.40.50.40">
    <property type="match status" value="1"/>
</dbReference>
<sequence>IPRKSKRLAQIGRLADSRIQQRPQQRPPQRPQQLPQQVRQVTMAELVGEWTVSSTVIATVADDTSSASDGSEFEGEDLFTMDIIYAKKMDARGSAYYLVSWVGFERLTWQPAADLPQDTLMRFEAQELGTAWPVDYRAEIPVGADAGMGGGGRRARRS</sequence>
<organism evidence="3 4">
    <name type="scientific">Phytophthora nicotianae</name>
    <name type="common">Potato buckeye rot agent</name>
    <name type="synonym">Phytophthora parasitica</name>
    <dbReference type="NCBI Taxonomy" id="4792"/>
    <lineage>
        <taxon>Eukaryota</taxon>
        <taxon>Sar</taxon>
        <taxon>Stramenopiles</taxon>
        <taxon>Oomycota</taxon>
        <taxon>Peronosporomycetes</taxon>
        <taxon>Peronosporales</taxon>
        <taxon>Peronosporaceae</taxon>
        <taxon>Phytophthora</taxon>
    </lineage>
</organism>
<accession>W2J7R4</accession>
<evidence type="ECO:0000313" key="3">
    <source>
        <dbReference type="EMBL" id="ETL42454.1"/>
    </source>
</evidence>
<proteinExistence type="predicted"/>